<evidence type="ECO:0000313" key="3">
    <source>
        <dbReference type="Proteomes" id="UP000286100"/>
    </source>
</evidence>
<dbReference type="AlphaFoldDB" id="A0A418WNP0"/>
<feature type="transmembrane region" description="Helical" evidence="1">
    <location>
        <begin position="320"/>
        <end position="342"/>
    </location>
</feature>
<sequence>MAEESYRNRPDWDLRPWLLAGLGAVAGLIIHFILGDGPFYSNPPGALKTASVAFVGSLAVLIAFTLERERWQWSVIFSFVAALAIGLILYWNGAPDQWSGGDGWRVVCIFLSVAIAAPLFQAARDQGARRFPYVDVHDHALTNVVIWCAGWAFVGIVFLLTLLLSELFALIKITLIKDLLDENWFIRVLMGASFGAAIGILREQDRIVRVLQRVIVAVLSVLAPVLGAGLLLFLLSLPFTGLSALWDATKATTPILLSCVIGAVILANAVIGNGEEQESRFPPLRYGAMALGLAMLPLAVIAAISTGLRIGQYGFTPDRLWALVFVIVACAFGLAYLVSLVRGRHSWATYLRPANLNLAFGLCALALFLALPILSFNAISTRDQVARLESGKIMPEKFDWAALRYDFGEPGKAAVDRLARSQTLAIAKAAKTALATENRWDLAERQTNAVRAERVRRTIRVVPEQVGLPEGLIESLNLSANDEASYALSYRRGERSAVLIGQNCRDCPLNVQVARLDEKGVWTSNRDGVLAVEHVEKVKPGAPLSASIEVREVKRRQAFLDGKPVGDVFE</sequence>
<keyword evidence="3" id="KW-1185">Reference proteome</keyword>
<keyword evidence="1" id="KW-1133">Transmembrane helix</keyword>
<feature type="transmembrane region" description="Helical" evidence="1">
    <location>
        <begin position="354"/>
        <end position="374"/>
    </location>
</feature>
<feature type="transmembrane region" description="Helical" evidence="1">
    <location>
        <begin position="103"/>
        <end position="123"/>
    </location>
</feature>
<organism evidence="2 3">
    <name type="scientific">Sphingomonas cavernae</name>
    <dbReference type="NCBI Taxonomy" id="2320861"/>
    <lineage>
        <taxon>Bacteria</taxon>
        <taxon>Pseudomonadati</taxon>
        <taxon>Pseudomonadota</taxon>
        <taxon>Alphaproteobacteria</taxon>
        <taxon>Sphingomonadales</taxon>
        <taxon>Sphingomonadaceae</taxon>
        <taxon>Sphingomonas</taxon>
    </lineage>
</organism>
<keyword evidence="1" id="KW-0472">Membrane</keyword>
<proteinExistence type="predicted"/>
<dbReference type="OrthoDB" id="7402611at2"/>
<reference evidence="2 3" key="1">
    <citation type="submission" date="2018-09" db="EMBL/GenBank/DDBJ databases">
        <authorList>
            <person name="Zhu H."/>
        </authorList>
    </citation>
    <scope>NUCLEOTIDE SEQUENCE [LARGE SCALE GENOMIC DNA]</scope>
    <source>
        <strain evidence="2 3">K2R01-6</strain>
    </source>
</reference>
<feature type="transmembrane region" description="Helical" evidence="1">
    <location>
        <begin position="255"/>
        <end position="274"/>
    </location>
</feature>
<feature type="transmembrane region" description="Helical" evidence="1">
    <location>
        <begin position="286"/>
        <end position="308"/>
    </location>
</feature>
<feature type="transmembrane region" description="Helical" evidence="1">
    <location>
        <begin position="73"/>
        <end position="91"/>
    </location>
</feature>
<feature type="transmembrane region" description="Helical" evidence="1">
    <location>
        <begin position="46"/>
        <end position="66"/>
    </location>
</feature>
<feature type="transmembrane region" description="Helical" evidence="1">
    <location>
        <begin position="184"/>
        <end position="202"/>
    </location>
</feature>
<feature type="transmembrane region" description="Helical" evidence="1">
    <location>
        <begin position="144"/>
        <end position="164"/>
    </location>
</feature>
<feature type="transmembrane region" description="Helical" evidence="1">
    <location>
        <begin position="214"/>
        <end position="235"/>
    </location>
</feature>
<evidence type="ECO:0000313" key="2">
    <source>
        <dbReference type="EMBL" id="RJF91622.1"/>
    </source>
</evidence>
<accession>A0A418WNP0</accession>
<protein>
    <submittedName>
        <fullName evidence="2">DUF4153 domain-containing protein</fullName>
    </submittedName>
</protein>
<dbReference type="InterPro" id="IPR025291">
    <property type="entry name" value="DUF4153"/>
</dbReference>
<dbReference type="RefSeq" id="WP_119763937.1">
    <property type="nucleotide sequence ID" value="NZ_QYUM01000003.1"/>
</dbReference>
<dbReference type="EMBL" id="QYUM01000003">
    <property type="protein sequence ID" value="RJF91622.1"/>
    <property type="molecule type" value="Genomic_DNA"/>
</dbReference>
<comment type="caution">
    <text evidence="2">The sequence shown here is derived from an EMBL/GenBank/DDBJ whole genome shotgun (WGS) entry which is preliminary data.</text>
</comment>
<gene>
    <name evidence="2" type="ORF">D3876_15245</name>
</gene>
<name>A0A418WNP0_9SPHN</name>
<evidence type="ECO:0000256" key="1">
    <source>
        <dbReference type="SAM" id="Phobius"/>
    </source>
</evidence>
<keyword evidence="1" id="KW-0812">Transmembrane</keyword>
<feature type="transmembrane region" description="Helical" evidence="1">
    <location>
        <begin position="16"/>
        <end position="34"/>
    </location>
</feature>
<dbReference type="Proteomes" id="UP000286100">
    <property type="component" value="Unassembled WGS sequence"/>
</dbReference>
<dbReference type="Pfam" id="PF13687">
    <property type="entry name" value="DUF4153"/>
    <property type="match status" value="1"/>
</dbReference>